<accession>A0ABM0YYC2</accession>
<organism evidence="4 5">
    <name type="scientific">Camelina sativa</name>
    <name type="common">False flax</name>
    <name type="synonym">Myagrum sativum</name>
    <dbReference type="NCBI Taxonomy" id="90675"/>
    <lineage>
        <taxon>Eukaryota</taxon>
        <taxon>Viridiplantae</taxon>
        <taxon>Streptophyta</taxon>
        <taxon>Embryophyta</taxon>
        <taxon>Tracheophyta</taxon>
        <taxon>Spermatophyta</taxon>
        <taxon>Magnoliopsida</taxon>
        <taxon>eudicotyledons</taxon>
        <taxon>Gunneridae</taxon>
        <taxon>Pentapetalae</taxon>
        <taxon>rosids</taxon>
        <taxon>malvids</taxon>
        <taxon>Brassicales</taxon>
        <taxon>Brassicaceae</taxon>
        <taxon>Camelineae</taxon>
        <taxon>Camelina</taxon>
    </lineage>
</organism>
<dbReference type="PROSITE" id="PS50089">
    <property type="entry name" value="ZF_RING_2"/>
    <property type="match status" value="1"/>
</dbReference>
<keyword evidence="1" id="KW-0862">Zinc</keyword>
<feature type="compositionally biased region" description="Basic and acidic residues" evidence="2">
    <location>
        <begin position="10"/>
        <end position="28"/>
    </location>
</feature>
<dbReference type="Pfam" id="PF13639">
    <property type="entry name" value="zf-RING_2"/>
    <property type="match status" value="1"/>
</dbReference>
<dbReference type="RefSeq" id="XP_010507862.1">
    <property type="nucleotide sequence ID" value="XM_010509560.2"/>
</dbReference>
<reference evidence="5" key="2">
    <citation type="submission" date="2025-08" db="UniProtKB">
        <authorList>
            <consortium name="RefSeq"/>
        </authorList>
    </citation>
    <scope>IDENTIFICATION</scope>
    <source>
        <tissue evidence="5">Leaf</tissue>
    </source>
</reference>
<evidence type="ECO:0000256" key="2">
    <source>
        <dbReference type="SAM" id="MobiDB-lite"/>
    </source>
</evidence>
<keyword evidence="1" id="KW-0863">Zinc-finger</keyword>
<evidence type="ECO:0000313" key="4">
    <source>
        <dbReference type="Proteomes" id="UP000694864"/>
    </source>
</evidence>
<feature type="region of interest" description="Disordered" evidence="2">
    <location>
        <begin position="1"/>
        <end position="34"/>
    </location>
</feature>
<keyword evidence="4" id="KW-1185">Reference proteome</keyword>
<dbReference type="SUPFAM" id="SSF57850">
    <property type="entry name" value="RING/U-box"/>
    <property type="match status" value="1"/>
</dbReference>
<dbReference type="GeneID" id="104784530"/>
<dbReference type="InterPro" id="IPR013083">
    <property type="entry name" value="Znf_RING/FYVE/PHD"/>
</dbReference>
<dbReference type="SMART" id="SM00184">
    <property type="entry name" value="RING"/>
    <property type="match status" value="1"/>
</dbReference>
<feature type="compositionally biased region" description="Basic residues" evidence="2">
    <location>
        <begin position="213"/>
        <end position="223"/>
    </location>
</feature>
<dbReference type="CDD" id="cd16448">
    <property type="entry name" value="RING-H2"/>
    <property type="match status" value="1"/>
</dbReference>
<evidence type="ECO:0000313" key="5">
    <source>
        <dbReference type="RefSeq" id="XP_010507862.1"/>
    </source>
</evidence>
<protein>
    <submittedName>
        <fullName evidence="5">Uncharacterized protein LOC104784530</fullName>
    </submittedName>
</protein>
<feature type="region of interest" description="Disordered" evidence="2">
    <location>
        <begin position="212"/>
        <end position="246"/>
    </location>
</feature>
<reference evidence="4" key="1">
    <citation type="journal article" date="2014" name="Nat. Commun.">
        <title>The emerging biofuel crop Camelina sativa retains a highly undifferentiated hexaploid genome structure.</title>
        <authorList>
            <person name="Kagale S."/>
            <person name="Koh C."/>
            <person name="Nixon J."/>
            <person name="Bollina V."/>
            <person name="Clarke W.E."/>
            <person name="Tuteja R."/>
            <person name="Spillane C."/>
            <person name="Robinson S.J."/>
            <person name="Links M.G."/>
            <person name="Clarke C."/>
            <person name="Higgins E.E."/>
            <person name="Huebert T."/>
            <person name="Sharpe A.G."/>
            <person name="Parkin I.A."/>
        </authorList>
    </citation>
    <scope>NUCLEOTIDE SEQUENCE [LARGE SCALE GENOMIC DNA]</scope>
    <source>
        <strain evidence="4">cv. DH55</strain>
    </source>
</reference>
<dbReference type="InterPro" id="IPR001841">
    <property type="entry name" value="Znf_RING"/>
</dbReference>
<dbReference type="PANTHER" id="PTHR46798">
    <property type="entry name" value="OS09G0511500 PROTEIN"/>
    <property type="match status" value="1"/>
</dbReference>
<sequence>MAGATDLGCGDDRIIIGDQSDGGKRGNDEDGSPTRVEVSCSICLELVLDDGTRSKAKLQCGHLFHLDCIGSAFNMKGAMQCPNCRNVEKGQWLYANGSTRPLPDFSLEDWIPEEDLYGLTYPEMQYRVHWCPFGELAQAGSFEKLLIISESISLSLDHNDFHGHHAAAVNHSYLAYVGPGPRTSENNNNTDDHPSWISHPNDHFHQLAVAPQYHHHHHHHHHSPSFSLPGSQVVDGENDSSAARGISYPHPFLFSHRSNQRTSPAINSHQGSSNQMREHLHTQHHHVFNHPRQHHAANGPTLASPLISVSRRGLPPPPPPMPDQNVGFFVYPPPSSSGGHLEPETDQFHGWERDWFPHFPVPSNHRAISSLWPRHY</sequence>
<dbReference type="Proteomes" id="UP000694864">
    <property type="component" value="Chromosome 5"/>
</dbReference>
<feature type="region of interest" description="Disordered" evidence="2">
    <location>
        <begin position="253"/>
        <end position="272"/>
    </location>
</feature>
<feature type="domain" description="RING-type" evidence="3">
    <location>
        <begin position="40"/>
        <end position="85"/>
    </location>
</feature>
<evidence type="ECO:0000256" key="1">
    <source>
        <dbReference type="PROSITE-ProRule" id="PRU00175"/>
    </source>
</evidence>
<name>A0ABM0YYC2_CAMSA</name>
<proteinExistence type="predicted"/>
<dbReference type="Gene3D" id="3.30.40.10">
    <property type="entry name" value="Zinc/RING finger domain, C3HC4 (zinc finger)"/>
    <property type="match status" value="1"/>
</dbReference>
<feature type="compositionally biased region" description="Polar residues" evidence="2">
    <location>
        <begin position="256"/>
        <end position="272"/>
    </location>
</feature>
<keyword evidence="1" id="KW-0479">Metal-binding</keyword>
<dbReference type="InterPro" id="IPR044274">
    <property type="entry name" value="RFI2"/>
</dbReference>
<dbReference type="PANTHER" id="PTHR46798:SF5">
    <property type="entry name" value="E3 UBIQUITIN-PROTEIN LIGASE RFI2"/>
    <property type="match status" value="1"/>
</dbReference>
<gene>
    <name evidence="5" type="primary">LOC104784530</name>
</gene>
<evidence type="ECO:0000259" key="3">
    <source>
        <dbReference type="PROSITE" id="PS50089"/>
    </source>
</evidence>